<dbReference type="GO" id="GO:0045892">
    <property type="term" value="P:negative regulation of DNA-templated transcription"/>
    <property type="evidence" value="ECO:0007669"/>
    <property type="project" value="UniProtKB-UniRule"/>
</dbReference>
<dbReference type="Proteomes" id="UP000524246">
    <property type="component" value="Unassembled WGS sequence"/>
</dbReference>
<comment type="function">
    <text evidence="7">Negatively regulates transcription of bacterial ribonucleotide reductase nrd genes and operons by binding to NrdR-boxes.</text>
</comment>
<dbReference type="GO" id="GO:0008270">
    <property type="term" value="F:zinc ion binding"/>
    <property type="evidence" value="ECO:0007669"/>
    <property type="project" value="InterPro"/>
</dbReference>
<comment type="caution">
    <text evidence="7">Lacks conserved residue(s) required for the propagation of feature annotation.</text>
</comment>
<dbReference type="GO" id="GO:0005524">
    <property type="term" value="F:ATP binding"/>
    <property type="evidence" value="ECO:0007669"/>
    <property type="project" value="UniProtKB-UniRule"/>
</dbReference>
<keyword evidence="5 7" id="KW-0238">DNA-binding</keyword>
<proteinExistence type="inferred from homology"/>
<dbReference type="PANTHER" id="PTHR30455:SF2">
    <property type="entry name" value="TRANSCRIPTIONAL REPRESSOR NRDR"/>
    <property type="match status" value="1"/>
</dbReference>
<evidence type="ECO:0000256" key="7">
    <source>
        <dbReference type="HAMAP-Rule" id="MF_00440"/>
    </source>
</evidence>
<dbReference type="GO" id="GO:0003677">
    <property type="term" value="F:DNA binding"/>
    <property type="evidence" value="ECO:0007669"/>
    <property type="project" value="UniProtKB-KW"/>
</dbReference>
<dbReference type="Pfam" id="PF22811">
    <property type="entry name" value="Zn_ribbon_NrdR"/>
    <property type="match status" value="1"/>
</dbReference>
<keyword evidence="6 7" id="KW-0804">Transcription</keyword>
<keyword evidence="2 7" id="KW-0547">Nucleotide-binding</keyword>
<gene>
    <name evidence="7 9" type="primary">nrdR</name>
    <name evidence="9" type="ORF">GYA55_10270</name>
</gene>
<dbReference type="PROSITE" id="PS51161">
    <property type="entry name" value="ATP_CONE"/>
    <property type="match status" value="1"/>
</dbReference>
<accession>A0A7X9IKB9</accession>
<dbReference type="HAMAP" id="MF_00440">
    <property type="entry name" value="NrdR"/>
    <property type="match status" value="1"/>
</dbReference>
<reference evidence="9 10" key="1">
    <citation type="journal article" date="2020" name="Biotechnol. Biofuels">
        <title>New insights from the biogas microbiome by comprehensive genome-resolved metagenomics of nearly 1600 species originating from multiple anaerobic digesters.</title>
        <authorList>
            <person name="Campanaro S."/>
            <person name="Treu L."/>
            <person name="Rodriguez-R L.M."/>
            <person name="Kovalovszki A."/>
            <person name="Ziels R.M."/>
            <person name="Maus I."/>
            <person name="Zhu X."/>
            <person name="Kougias P.G."/>
            <person name="Basile A."/>
            <person name="Luo G."/>
            <person name="Schluter A."/>
            <person name="Konstantinidis K.T."/>
            <person name="Angelidaki I."/>
        </authorList>
    </citation>
    <scope>NUCLEOTIDE SEQUENCE [LARGE SCALE GENOMIC DNA]</scope>
    <source>
        <strain evidence="9">AS27yjCOA_65</strain>
    </source>
</reference>
<sequence>MRCTKCNSDELSVIDSRSDGQTIRRRRECQKCGIRFTTYERIELALPLVIKKDGRREPFDREKIKTGILRACMKRPLSIETIDETVEGIEKLIAELCEKEISSLRIGDFVMEALKDLDKVAYIRFASVYREFSDVHHFVEALKALDATGRRMGAKQIAKKTEIE</sequence>
<name>A0A7X9IKB9_9DELT</name>
<keyword evidence="4 7" id="KW-0805">Transcription regulation</keyword>
<dbReference type="InterPro" id="IPR003796">
    <property type="entry name" value="RNR_NrdR-like"/>
</dbReference>
<protein>
    <recommendedName>
        <fullName evidence="7">Transcriptional repressor NrdR</fullName>
    </recommendedName>
</protein>
<evidence type="ECO:0000256" key="2">
    <source>
        <dbReference type="ARBA" id="ARBA00022741"/>
    </source>
</evidence>
<organism evidence="9 10">
    <name type="scientific">SAR324 cluster bacterium</name>
    <dbReference type="NCBI Taxonomy" id="2024889"/>
    <lineage>
        <taxon>Bacteria</taxon>
        <taxon>Deltaproteobacteria</taxon>
        <taxon>SAR324 cluster</taxon>
    </lineage>
</organism>
<evidence type="ECO:0000256" key="6">
    <source>
        <dbReference type="ARBA" id="ARBA00023163"/>
    </source>
</evidence>
<evidence type="ECO:0000256" key="3">
    <source>
        <dbReference type="ARBA" id="ARBA00022840"/>
    </source>
</evidence>
<comment type="similarity">
    <text evidence="7">Belongs to the NrdR family.</text>
</comment>
<evidence type="ECO:0000256" key="5">
    <source>
        <dbReference type="ARBA" id="ARBA00023125"/>
    </source>
</evidence>
<evidence type="ECO:0000313" key="10">
    <source>
        <dbReference type="Proteomes" id="UP000524246"/>
    </source>
</evidence>
<dbReference type="InterPro" id="IPR005144">
    <property type="entry name" value="ATP-cone_dom"/>
</dbReference>
<dbReference type="AlphaFoldDB" id="A0A7X9IKB9"/>
<keyword evidence="3 7" id="KW-0067">ATP-binding</keyword>
<feature type="domain" description="ATP-cone" evidence="8">
    <location>
        <begin position="47"/>
        <end position="137"/>
    </location>
</feature>
<evidence type="ECO:0000256" key="1">
    <source>
        <dbReference type="ARBA" id="ARBA00022491"/>
    </source>
</evidence>
<dbReference type="EMBL" id="JAAZON010000464">
    <property type="protein sequence ID" value="NMC63535.1"/>
    <property type="molecule type" value="Genomic_DNA"/>
</dbReference>
<dbReference type="InterPro" id="IPR055173">
    <property type="entry name" value="NrdR-like_N"/>
</dbReference>
<comment type="caution">
    <text evidence="9">The sequence shown here is derived from an EMBL/GenBank/DDBJ whole genome shotgun (WGS) entry which is preliminary data.</text>
</comment>
<dbReference type="PANTHER" id="PTHR30455">
    <property type="entry name" value="TRANSCRIPTIONAL REPRESSOR NRDR"/>
    <property type="match status" value="1"/>
</dbReference>
<evidence type="ECO:0000259" key="8">
    <source>
        <dbReference type="PROSITE" id="PS51161"/>
    </source>
</evidence>
<keyword evidence="1 7" id="KW-0678">Repressor</keyword>
<dbReference type="Pfam" id="PF03477">
    <property type="entry name" value="ATP-cone"/>
    <property type="match status" value="1"/>
</dbReference>
<dbReference type="NCBIfam" id="TIGR00244">
    <property type="entry name" value="transcriptional regulator NrdR"/>
    <property type="match status" value="1"/>
</dbReference>
<evidence type="ECO:0000256" key="4">
    <source>
        <dbReference type="ARBA" id="ARBA00023015"/>
    </source>
</evidence>
<evidence type="ECO:0000313" key="9">
    <source>
        <dbReference type="EMBL" id="NMC63535.1"/>
    </source>
</evidence>